<protein>
    <submittedName>
        <fullName evidence="1">Uncharacterized protein</fullName>
    </submittedName>
</protein>
<name>A0A0F9AUH7_9ZZZZ</name>
<dbReference type="AlphaFoldDB" id="A0A0F9AUH7"/>
<sequence length="59" mass="6235">MPTLAERLSPSSSDAQVKAAISDSIAQLMNEGRPQDQAIAMAHEQAAKATGKELGRERA</sequence>
<accession>A0A0F9AUH7</accession>
<proteinExistence type="predicted"/>
<dbReference type="EMBL" id="LAZR01044186">
    <property type="protein sequence ID" value="KKL05277.1"/>
    <property type="molecule type" value="Genomic_DNA"/>
</dbReference>
<reference evidence="1" key="1">
    <citation type="journal article" date="2015" name="Nature">
        <title>Complex archaea that bridge the gap between prokaryotes and eukaryotes.</title>
        <authorList>
            <person name="Spang A."/>
            <person name="Saw J.H."/>
            <person name="Jorgensen S.L."/>
            <person name="Zaremba-Niedzwiedzka K."/>
            <person name="Martijn J."/>
            <person name="Lind A.E."/>
            <person name="van Eijk R."/>
            <person name="Schleper C."/>
            <person name="Guy L."/>
            <person name="Ettema T.J."/>
        </authorList>
    </citation>
    <scope>NUCLEOTIDE SEQUENCE</scope>
</reference>
<organism evidence="1">
    <name type="scientific">marine sediment metagenome</name>
    <dbReference type="NCBI Taxonomy" id="412755"/>
    <lineage>
        <taxon>unclassified sequences</taxon>
        <taxon>metagenomes</taxon>
        <taxon>ecological metagenomes</taxon>
    </lineage>
</organism>
<evidence type="ECO:0000313" key="1">
    <source>
        <dbReference type="EMBL" id="KKL05277.1"/>
    </source>
</evidence>
<comment type="caution">
    <text evidence="1">The sequence shown here is derived from an EMBL/GenBank/DDBJ whole genome shotgun (WGS) entry which is preliminary data.</text>
</comment>
<gene>
    <name evidence="1" type="ORF">LCGC14_2607670</name>
</gene>